<evidence type="ECO:0000313" key="6">
    <source>
        <dbReference type="EMBL" id="SHF72652.1"/>
    </source>
</evidence>
<dbReference type="PANTHER" id="PTHR34139">
    <property type="entry name" value="UPF0331 PROTEIN MJ0127"/>
    <property type="match status" value="1"/>
</dbReference>
<dbReference type="GO" id="GO:0016787">
    <property type="term" value="F:hydrolase activity"/>
    <property type="evidence" value="ECO:0007669"/>
    <property type="project" value="UniProtKB-KW"/>
</dbReference>
<evidence type="ECO:0000313" key="7">
    <source>
        <dbReference type="Proteomes" id="UP000184076"/>
    </source>
</evidence>
<accession>A0A1M5E0Q1</accession>
<evidence type="ECO:0000256" key="5">
    <source>
        <dbReference type="ARBA" id="ARBA00022801"/>
    </source>
</evidence>
<proteinExistence type="predicted"/>
<dbReference type="InterPro" id="IPR008201">
    <property type="entry name" value="HepT-like"/>
</dbReference>
<evidence type="ECO:0000256" key="1">
    <source>
        <dbReference type="ARBA" id="ARBA00022553"/>
    </source>
</evidence>
<dbReference type="Pfam" id="PF01934">
    <property type="entry name" value="HepT-like"/>
    <property type="match status" value="1"/>
</dbReference>
<gene>
    <name evidence="6" type="ORF">SAMN02745206_02554</name>
</gene>
<keyword evidence="5" id="KW-0378">Hydrolase</keyword>
<name>A0A1M5E0Q1_9BACT</name>
<reference evidence="7" key="1">
    <citation type="submission" date="2016-11" db="EMBL/GenBank/DDBJ databases">
        <authorList>
            <person name="Varghese N."/>
            <person name="Submissions S."/>
        </authorList>
    </citation>
    <scope>NUCLEOTIDE SEQUENCE [LARGE SCALE GENOMIC DNA]</scope>
    <source>
        <strain evidence="7">DSM 9756</strain>
    </source>
</reference>
<evidence type="ECO:0000256" key="2">
    <source>
        <dbReference type="ARBA" id="ARBA00022649"/>
    </source>
</evidence>
<protein>
    <submittedName>
        <fullName evidence="6">Uncharacterized conserved protein, contains HEPN domain</fullName>
    </submittedName>
</protein>
<keyword evidence="7" id="KW-1185">Reference proteome</keyword>
<dbReference type="OrthoDB" id="9802833at2"/>
<keyword evidence="3" id="KW-0540">Nuclease</keyword>
<dbReference type="PANTHER" id="PTHR34139:SF1">
    <property type="entry name" value="RNASE MJ1380-RELATED"/>
    <property type="match status" value="1"/>
</dbReference>
<dbReference type="GO" id="GO:0110001">
    <property type="term" value="C:toxin-antitoxin complex"/>
    <property type="evidence" value="ECO:0007669"/>
    <property type="project" value="InterPro"/>
</dbReference>
<dbReference type="Proteomes" id="UP000184076">
    <property type="component" value="Unassembled WGS sequence"/>
</dbReference>
<keyword evidence="1" id="KW-0597">Phosphoprotein</keyword>
<dbReference type="EMBL" id="FQVB01000025">
    <property type="protein sequence ID" value="SHF72652.1"/>
    <property type="molecule type" value="Genomic_DNA"/>
</dbReference>
<dbReference type="STRING" id="1121391.SAMN02745206_02554"/>
<organism evidence="6 7">
    <name type="scientific">Desulfacinum infernum DSM 9756</name>
    <dbReference type="NCBI Taxonomy" id="1121391"/>
    <lineage>
        <taxon>Bacteria</taxon>
        <taxon>Pseudomonadati</taxon>
        <taxon>Thermodesulfobacteriota</taxon>
        <taxon>Syntrophobacteria</taxon>
        <taxon>Syntrophobacterales</taxon>
        <taxon>Syntrophobacteraceae</taxon>
        <taxon>Desulfacinum</taxon>
    </lineage>
</organism>
<keyword evidence="4" id="KW-0547">Nucleotide-binding</keyword>
<dbReference type="InterPro" id="IPR051813">
    <property type="entry name" value="HepT_RNase_toxin"/>
</dbReference>
<dbReference type="RefSeq" id="WP_073040077.1">
    <property type="nucleotide sequence ID" value="NZ_FQVB01000025.1"/>
</dbReference>
<sequence>MSPRKWRFRIQDMLNAARKIVAYVEGLTFEGFARDEKTFDAVIRQLTILGEAATHVPEEIVSRTSDIPWFEIRGMRNIVVHEYFGVNSRIVWETATKNIPELLPLLERLLADVSQGNQDDGLP</sequence>
<dbReference type="AlphaFoldDB" id="A0A1M5E0Q1"/>
<dbReference type="GO" id="GO:0004540">
    <property type="term" value="F:RNA nuclease activity"/>
    <property type="evidence" value="ECO:0007669"/>
    <property type="project" value="InterPro"/>
</dbReference>
<evidence type="ECO:0000256" key="3">
    <source>
        <dbReference type="ARBA" id="ARBA00022722"/>
    </source>
</evidence>
<dbReference type="GO" id="GO:0000166">
    <property type="term" value="F:nucleotide binding"/>
    <property type="evidence" value="ECO:0007669"/>
    <property type="project" value="UniProtKB-KW"/>
</dbReference>
<evidence type="ECO:0000256" key="4">
    <source>
        <dbReference type="ARBA" id="ARBA00022741"/>
    </source>
</evidence>
<keyword evidence="2" id="KW-1277">Toxin-antitoxin system</keyword>